<evidence type="ECO:0000313" key="4">
    <source>
        <dbReference type="EMBL" id="CAH9062150.1"/>
    </source>
</evidence>
<dbReference type="EMBL" id="CAMAPB010000041">
    <property type="protein sequence ID" value="CAH9062150.1"/>
    <property type="molecule type" value="Genomic_DNA"/>
</dbReference>
<dbReference type="InterPro" id="IPR008490">
    <property type="entry name" value="Transposase_InsH_N"/>
</dbReference>
<keyword evidence="1" id="KW-0175">Coiled coil</keyword>
<dbReference type="Pfam" id="PF05598">
    <property type="entry name" value="DUF772"/>
    <property type="match status" value="1"/>
</dbReference>
<feature type="domain" description="Transposase DDE" evidence="3">
    <location>
        <begin position="344"/>
        <end position="463"/>
    </location>
</feature>
<comment type="caution">
    <text evidence="4">The sequence shown here is derived from an EMBL/GenBank/DDBJ whole genome shotgun (WGS) entry which is preliminary data.</text>
</comment>
<evidence type="ECO:0000313" key="5">
    <source>
        <dbReference type="Proteomes" id="UP001152447"/>
    </source>
</evidence>
<protein>
    <submittedName>
        <fullName evidence="4">IS1182 family transposase ISPcc4</fullName>
    </submittedName>
</protein>
<evidence type="ECO:0000259" key="2">
    <source>
        <dbReference type="Pfam" id="PF05598"/>
    </source>
</evidence>
<evidence type="ECO:0000259" key="3">
    <source>
        <dbReference type="Pfam" id="PF13751"/>
    </source>
</evidence>
<dbReference type="PANTHER" id="PTHR33408:SF2">
    <property type="entry name" value="TRANSPOSASE DDE DOMAIN-CONTAINING PROTEIN"/>
    <property type="match status" value="1"/>
</dbReference>
<dbReference type="PANTHER" id="PTHR33408">
    <property type="entry name" value="TRANSPOSASE"/>
    <property type="match status" value="1"/>
</dbReference>
<keyword evidence="5" id="KW-1185">Reference proteome</keyword>
<gene>
    <name evidence="4" type="ORF">PSEHALCIP103_02644</name>
</gene>
<dbReference type="InterPro" id="IPR025668">
    <property type="entry name" value="Tnp_DDE_dom"/>
</dbReference>
<accession>A0A9W4VTP5</accession>
<name>A0A9W4VTP5_PSEHA</name>
<dbReference type="AlphaFoldDB" id="A0A9W4VTP5"/>
<reference evidence="4" key="1">
    <citation type="submission" date="2022-07" db="EMBL/GenBank/DDBJ databases">
        <authorList>
            <person name="Criscuolo A."/>
        </authorList>
    </citation>
    <scope>NUCLEOTIDE SEQUENCE</scope>
    <source>
        <strain evidence="4">CIP103197</strain>
    </source>
</reference>
<proteinExistence type="predicted"/>
<dbReference type="Proteomes" id="UP001152447">
    <property type="component" value="Unassembled WGS sequence"/>
</dbReference>
<feature type="domain" description="Transposase InsH N-terminal" evidence="2">
    <location>
        <begin position="19"/>
        <end position="112"/>
    </location>
</feature>
<dbReference type="NCBIfam" id="NF033551">
    <property type="entry name" value="transpos_IS1182"/>
    <property type="match status" value="1"/>
</dbReference>
<evidence type="ECO:0000256" key="1">
    <source>
        <dbReference type="SAM" id="Coils"/>
    </source>
</evidence>
<sequence length="480" mass="55140">MSKFISGEDRNQSTLFPESLEDYVSEDNTVRVIDVFIEELNLAELGFKGLTLKSTGRPKYHPATLLKLYLYGYLNRIQSSRRLETECQRNIELMWLLGKLAPDFKTIADFRKDNGGGIKNVCKTFVEVCRRLNMFEKPVVAIDGSKFKASNNKGNNFTPSKVKFHIDRVEKNIERYLELLDEADKEQANVTKIKATKDRLADFRSQLKKLHEIKEQVEAHPDKQISTTDPDSRLMKTQGFTRVVSYNVQSAVDTKHHLIVAHDVTNVPDRGQLASMTKLAQEALRKKDIRVLADKGYFSQPDIKDTIDLGAEPIMPKTDTSSSEKKGIFNRSLFKYDANKDIYLCPAGNELQNRMQVFEQGKYLDVYFNHIACRDCKIRSQCTNSKKDPRRIRRWVHEVLTEEMLQKLKNQPELMLHRKQTVEHPFGTIKLWMGATHLLTRGLKSVGTEISLHVLAYNFRRMITIMGVNGLSKAIRVALP</sequence>
<organism evidence="4 5">
    <name type="scientific">Pseudoalteromonas haloplanktis</name>
    <name type="common">Alteromonas haloplanktis</name>
    <dbReference type="NCBI Taxonomy" id="228"/>
    <lineage>
        <taxon>Bacteria</taxon>
        <taxon>Pseudomonadati</taxon>
        <taxon>Pseudomonadota</taxon>
        <taxon>Gammaproteobacteria</taxon>
        <taxon>Alteromonadales</taxon>
        <taxon>Pseudoalteromonadaceae</taxon>
        <taxon>Pseudoalteromonas</taxon>
    </lineage>
</organism>
<dbReference type="RefSeq" id="WP_262977010.1">
    <property type="nucleotide sequence ID" value="NZ_CAMAPB010000041.1"/>
</dbReference>
<feature type="coiled-coil region" evidence="1">
    <location>
        <begin position="166"/>
        <end position="220"/>
    </location>
</feature>
<dbReference type="InterPro" id="IPR047629">
    <property type="entry name" value="IS1182_transpos"/>
</dbReference>
<dbReference type="Pfam" id="PF13751">
    <property type="entry name" value="DDE_Tnp_1_6"/>
    <property type="match status" value="1"/>
</dbReference>